<evidence type="ECO:0000313" key="2">
    <source>
        <dbReference type="Proteomes" id="UP001344447"/>
    </source>
</evidence>
<dbReference type="AlphaFoldDB" id="A0AAN7Z1U3"/>
<sequence>MKEELFFSVYRNFNINKIIWGFVKSEFRTLNDKFNYYEIIDANLMARMKCYHELLRYKVKNGDLLAFNFEKTIPFSDIFYNFKDDSNNNNNDNNERESENYKFYLNLFENYSNYFLTDINETIKIIIKCNCLLAFKVLVNEYDLEGDCKDLKELYIESIIVGSTEISDYFSKNYQLDLNENDYELMWKSLLINNSSSNSNSNSLLKNKSIQYLSKLKLPTAKLIQSAQHIVPFNITDTNFHITFQFLLDTCYSISSLSIKLLKENFKFNKFIGLQNKKIEILDKLELDEISEFLREKELLLKSPINFESEIEEENEIFRKLVGMSIIFESNNNNLYKNLFFYDVKFDDSHLGNEFIKDGLSNEGFENIWTIVSSGNFKQILISSSFEGTKLGRFIPSTKGPKLLSIFNKNSTRYQTLKNNFIQSIIENHTNPNIDPSNRLCLLQFLELIIISNDLNLINDFINRLDENGVDLPSLPMDFYQLIDIGSLPKVSPSSFSNNNNNNNNNNNFIDKDPVKIFDIIYQRFKSNFNFNYLIELPYVVDNRYSIFLDHLKYNYESEYHHYISTQFQMHKKLLFCDFIFDNYKDFSSHLEMVWSNNSSNNNNSNNNNKNDCNSLNCIDNSNGLYSFKLKNFIILFEQIILPKINRGETNFTFTPLRCERAIEWVLKNYPEQIERFIIDNELYGYYYYCRGDIERLKKDIRTDDQHSLSMLLQDGVLELIIKRSDLPCLEFILENYNQLQQNHINTIMKLISKFNRVDVLSFIYTYFPKLLNQEAKLLLFNDSLYIFGSIDTLEYLLQIIGFKPTKIEGINRESSPYFKIPTTYYQLITSIYHS</sequence>
<name>A0AAN7Z1U3_9MYCE</name>
<gene>
    <name evidence="1" type="ORF">RB653_006216</name>
</gene>
<comment type="caution">
    <text evidence="1">The sequence shown here is derived from an EMBL/GenBank/DDBJ whole genome shotgun (WGS) entry which is preliminary data.</text>
</comment>
<dbReference type="EMBL" id="JAVFKY010000001">
    <property type="protein sequence ID" value="KAK5584602.1"/>
    <property type="molecule type" value="Genomic_DNA"/>
</dbReference>
<organism evidence="1 2">
    <name type="scientific">Dictyostelium firmibasis</name>
    <dbReference type="NCBI Taxonomy" id="79012"/>
    <lineage>
        <taxon>Eukaryota</taxon>
        <taxon>Amoebozoa</taxon>
        <taxon>Evosea</taxon>
        <taxon>Eumycetozoa</taxon>
        <taxon>Dictyostelia</taxon>
        <taxon>Dictyosteliales</taxon>
        <taxon>Dictyosteliaceae</taxon>
        <taxon>Dictyostelium</taxon>
    </lineage>
</organism>
<proteinExistence type="predicted"/>
<protein>
    <submittedName>
        <fullName evidence="1">Uncharacterized protein</fullName>
    </submittedName>
</protein>
<keyword evidence="2" id="KW-1185">Reference proteome</keyword>
<reference evidence="1 2" key="1">
    <citation type="submission" date="2023-11" db="EMBL/GenBank/DDBJ databases">
        <title>Dfirmibasis_genome.</title>
        <authorList>
            <person name="Edelbroek B."/>
            <person name="Kjellin J."/>
            <person name="Jerlstrom-Hultqvist J."/>
            <person name="Soderbom F."/>
        </authorList>
    </citation>
    <scope>NUCLEOTIDE SEQUENCE [LARGE SCALE GENOMIC DNA]</scope>
    <source>
        <strain evidence="1 2">TNS-C-14</strain>
    </source>
</reference>
<dbReference type="PANTHER" id="PTHR31550">
    <property type="entry name" value="ANKYRIN REPEAT PROTEIN-RELATED-RELATED"/>
    <property type="match status" value="1"/>
</dbReference>
<accession>A0AAN7Z1U3</accession>
<evidence type="ECO:0000313" key="1">
    <source>
        <dbReference type="EMBL" id="KAK5584602.1"/>
    </source>
</evidence>
<dbReference type="Proteomes" id="UP001344447">
    <property type="component" value="Unassembled WGS sequence"/>
</dbReference>